<dbReference type="Proteomes" id="UP000887561">
    <property type="component" value="Unplaced"/>
</dbReference>
<protein>
    <submittedName>
        <fullName evidence="3">Uncharacterized protein</fullName>
    </submittedName>
</protein>
<keyword evidence="1" id="KW-0732">Signal</keyword>
<feature type="chain" id="PRO_5036857274" evidence="1">
    <location>
        <begin position="17"/>
        <end position="183"/>
    </location>
</feature>
<evidence type="ECO:0000256" key="1">
    <source>
        <dbReference type="SAM" id="SignalP"/>
    </source>
</evidence>
<accession>A0A915MBU6</accession>
<feature type="signal peptide" evidence="1">
    <location>
        <begin position="1"/>
        <end position="16"/>
    </location>
</feature>
<name>A0A915MBU6_MELJA</name>
<evidence type="ECO:0000313" key="3">
    <source>
        <dbReference type="WBParaSite" id="scaffold34322_cov186.g21305"/>
    </source>
</evidence>
<dbReference type="AlphaFoldDB" id="A0A915MBU6"/>
<organism evidence="2 3">
    <name type="scientific">Meloidogyne javanica</name>
    <name type="common">Root-knot nematode worm</name>
    <dbReference type="NCBI Taxonomy" id="6303"/>
    <lineage>
        <taxon>Eukaryota</taxon>
        <taxon>Metazoa</taxon>
        <taxon>Ecdysozoa</taxon>
        <taxon>Nematoda</taxon>
        <taxon>Chromadorea</taxon>
        <taxon>Rhabditida</taxon>
        <taxon>Tylenchina</taxon>
        <taxon>Tylenchomorpha</taxon>
        <taxon>Tylenchoidea</taxon>
        <taxon>Meloidogynidae</taxon>
        <taxon>Meloidogyninae</taxon>
        <taxon>Meloidogyne</taxon>
        <taxon>Meloidogyne incognita group</taxon>
    </lineage>
</organism>
<reference evidence="3" key="1">
    <citation type="submission" date="2022-11" db="UniProtKB">
        <authorList>
            <consortium name="WormBaseParasite"/>
        </authorList>
    </citation>
    <scope>IDENTIFICATION</scope>
</reference>
<evidence type="ECO:0000313" key="2">
    <source>
        <dbReference type="Proteomes" id="UP000887561"/>
    </source>
</evidence>
<sequence>MFVYLLMILVIRSCWSLKRAYLDENKLKPYPCPIKQSWCNNLKDYKKIELIKGPCYASKNEFKLYPICDEYFKPFDEGADLVCRAAKRCYVHTLDKLYKHGDKIGQELDDSLGVEKSGRVPSGKYDMHISLKECYPYVNGVLTRHYSRDADKFIYYCTNTENYGTCEKFYADCDAYVSYLLKA</sequence>
<keyword evidence="2" id="KW-1185">Reference proteome</keyword>
<dbReference type="WBParaSite" id="scaffold34322_cov186.g21305">
    <property type="protein sequence ID" value="scaffold34322_cov186.g21305"/>
    <property type="gene ID" value="scaffold34322_cov186.g21305"/>
</dbReference>
<proteinExistence type="predicted"/>